<comment type="caution">
    <text evidence="1">The sequence shown here is derived from an EMBL/GenBank/DDBJ whole genome shotgun (WGS) entry which is preliminary data.</text>
</comment>
<gene>
    <name evidence="1" type="ORF">UA08_02533</name>
</gene>
<dbReference type="EMBL" id="LFMY01000003">
    <property type="protein sequence ID" value="OKL62498.1"/>
    <property type="molecule type" value="Genomic_DNA"/>
</dbReference>
<organism evidence="1 2">
    <name type="scientific">Talaromyces atroroseus</name>
    <dbReference type="NCBI Taxonomy" id="1441469"/>
    <lineage>
        <taxon>Eukaryota</taxon>
        <taxon>Fungi</taxon>
        <taxon>Dikarya</taxon>
        <taxon>Ascomycota</taxon>
        <taxon>Pezizomycotina</taxon>
        <taxon>Eurotiomycetes</taxon>
        <taxon>Eurotiomycetidae</taxon>
        <taxon>Eurotiales</taxon>
        <taxon>Trichocomaceae</taxon>
        <taxon>Talaromyces</taxon>
        <taxon>Talaromyces sect. Trachyspermi</taxon>
    </lineage>
</organism>
<dbReference type="Proteomes" id="UP000214365">
    <property type="component" value="Unassembled WGS sequence"/>
</dbReference>
<protein>
    <submittedName>
        <fullName evidence="1">Uncharacterized protein</fullName>
    </submittedName>
</protein>
<proteinExistence type="predicted"/>
<dbReference type="OrthoDB" id="3006326at2759"/>
<accession>A0A225AYR7</accession>
<keyword evidence="2" id="KW-1185">Reference proteome</keyword>
<reference evidence="1 2" key="1">
    <citation type="submission" date="2015-06" db="EMBL/GenBank/DDBJ databases">
        <title>Talaromyces atroroseus IBT 11181 draft genome.</title>
        <authorList>
            <person name="Rasmussen K.B."/>
            <person name="Rasmussen S."/>
            <person name="Petersen B."/>
            <person name="Sicheritz-Ponten T."/>
            <person name="Mortensen U.H."/>
            <person name="Thrane U."/>
        </authorList>
    </citation>
    <scope>NUCLEOTIDE SEQUENCE [LARGE SCALE GENOMIC DNA]</scope>
    <source>
        <strain evidence="1 2">IBT 11181</strain>
    </source>
</reference>
<sequence>MCGNSNIAPPTAIRFRNVNDDPSLQPEIQYRINDKLYNDTDVNLWELRASRRALANIKNLLFGQPMLDLVQAQCEQGDAYYRSLLDASDGQWRECRTDMHVPGLKVGDITSTRQRWLEMKHDEMHRSKLLPMHPEHYTVPPHMNGEEGIVEVIGEHMARLRIVATTPNDVPEFVMAYGDPSYSFKKPTICKLMDGTPAFYILHEFRNNDDGCDLRLRLIFPAKAPQVFFDEHAEHLAIEFRTGVRLVLEDIRKQGLSI</sequence>
<dbReference type="GeneID" id="31002288"/>
<evidence type="ECO:0000313" key="1">
    <source>
        <dbReference type="EMBL" id="OKL62498.1"/>
    </source>
</evidence>
<dbReference type="AlphaFoldDB" id="A0A225AYR7"/>
<evidence type="ECO:0000313" key="2">
    <source>
        <dbReference type="Proteomes" id="UP000214365"/>
    </source>
</evidence>
<name>A0A225AYR7_TALAT</name>
<dbReference type="RefSeq" id="XP_020122619.1">
    <property type="nucleotide sequence ID" value="XM_020264586.1"/>
</dbReference>